<comment type="caution">
    <text evidence="2">The sequence shown here is derived from an EMBL/GenBank/DDBJ whole genome shotgun (WGS) entry which is preliminary data.</text>
</comment>
<dbReference type="EMBL" id="AWTV01000011">
    <property type="protein sequence ID" value="KIH86873.1"/>
    <property type="molecule type" value="Genomic_DNA"/>
</dbReference>
<evidence type="ECO:0000313" key="2">
    <source>
        <dbReference type="EMBL" id="KIH86873.1"/>
    </source>
</evidence>
<dbReference type="OrthoDB" id="2322999at2759"/>
<dbReference type="GeneID" id="63681769"/>
<dbReference type="VEuPathDB" id="FungiDB:SPBR_08610"/>
<evidence type="ECO:0000256" key="1">
    <source>
        <dbReference type="SAM" id="MobiDB-lite"/>
    </source>
</evidence>
<sequence>MATAAVNYPFAAIPGIGRALTEKDLLLSNEMYNGLTPIEKQVRLQGSHDDHINALLAIIKGHGMDSVFGVHSLHCHDRVPEKTIRLEADATGVEGMKWTRATPIIDALLAQDKIHATFYKVEANDLVPFEFGAGPSPLKEREIPAQFIPDMAQYLCEHDLTNLIAIEVGDFTKAPSERPKRTSELEVVWGTIEKLTVVLSYDKMVEGVSNPVPTGWNIQDQDPEESGPGPGEHWNEATKSDGTKTHKVHVDSVEPVTPQLLHTALVDQGFIKVL</sequence>
<feature type="compositionally biased region" description="Basic and acidic residues" evidence="1">
    <location>
        <begin position="233"/>
        <end position="246"/>
    </location>
</feature>
<accession>A0A0C2F754</accession>
<protein>
    <submittedName>
        <fullName evidence="2">Uncharacterized protein</fullName>
    </submittedName>
</protein>
<gene>
    <name evidence="2" type="ORF">SPBR_08610</name>
</gene>
<dbReference type="Proteomes" id="UP000031575">
    <property type="component" value="Unassembled WGS sequence"/>
</dbReference>
<evidence type="ECO:0000313" key="3">
    <source>
        <dbReference type="Proteomes" id="UP000031575"/>
    </source>
</evidence>
<dbReference type="AlphaFoldDB" id="A0A0C2F754"/>
<dbReference type="RefSeq" id="XP_040614883.1">
    <property type="nucleotide sequence ID" value="XM_040766848.1"/>
</dbReference>
<feature type="region of interest" description="Disordered" evidence="1">
    <location>
        <begin position="212"/>
        <end position="246"/>
    </location>
</feature>
<dbReference type="HOGENOM" id="CLU_088680_0_0_1"/>
<proteinExistence type="predicted"/>
<organism evidence="2 3">
    <name type="scientific">Sporothrix brasiliensis 5110</name>
    <dbReference type="NCBI Taxonomy" id="1398154"/>
    <lineage>
        <taxon>Eukaryota</taxon>
        <taxon>Fungi</taxon>
        <taxon>Dikarya</taxon>
        <taxon>Ascomycota</taxon>
        <taxon>Pezizomycotina</taxon>
        <taxon>Sordariomycetes</taxon>
        <taxon>Sordariomycetidae</taxon>
        <taxon>Ophiostomatales</taxon>
        <taxon>Ophiostomataceae</taxon>
        <taxon>Sporothrix</taxon>
    </lineage>
</organism>
<name>A0A0C2F754_9PEZI</name>
<keyword evidence="3" id="KW-1185">Reference proteome</keyword>
<reference evidence="2 3" key="1">
    <citation type="journal article" date="2014" name="BMC Genomics">
        <title>Comparative genomics of the major fungal agents of human and animal Sporotrichosis: Sporothrix schenckii and Sporothrix brasiliensis.</title>
        <authorList>
            <person name="Teixeira M.M."/>
            <person name="de Almeida L.G."/>
            <person name="Kubitschek-Barreira P."/>
            <person name="Alves F.L."/>
            <person name="Kioshima E.S."/>
            <person name="Abadio A.K."/>
            <person name="Fernandes L."/>
            <person name="Derengowski L.S."/>
            <person name="Ferreira K.S."/>
            <person name="Souza R.C."/>
            <person name="Ruiz J.C."/>
            <person name="de Andrade N.C."/>
            <person name="Paes H.C."/>
            <person name="Nicola A.M."/>
            <person name="Albuquerque P."/>
            <person name="Gerber A.L."/>
            <person name="Martins V.P."/>
            <person name="Peconick L.D."/>
            <person name="Neto A.V."/>
            <person name="Chaucanez C.B."/>
            <person name="Silva P.A."/>
            <person name="Cunha O.L."/>
            <person name="de Oliveira F.F."/>
            <person name="dos Santos T.C."/>
            <person name="Barros A.L."/>
            <person name="Soares M.A."/>
            <person name="de Oliveira L.M."/>
            <person name="Marini M.M."/>
            <person name="Villalobos-Duno H."/>
            <person name="Cunha M.M."/>
            <person name="de Hoog S."/>
            <person name="da Silveira J.F."/>
            <person name="Henrissat B."/>
            <person name="Nino-Vega G.A."/>
            <person name="Cisalpino P.S."/>
            <person name="Mora-Montes H.M."/>
            <person name="Almeida S.R."/>
            <person name="Stajich J.E."/>
            <person name="Lopes-Bezerra L.M."/>
            <person name="Vasconcelos A.T."/>
            <person name="Felipe M.S."/>
        </authorList>
    </citation>
    <scope>NUCLEOTIDE SEQUENCE [LARGE SCALE GENOMIC DNA]</scope>
    <source>
        <strain evidence="2 3">5110</strain>
    </source>
</reference>